<organism evidence="2 3">
    <name type="scientific">Cellulomonas terrae</name>
    <dbReference type="NCBI Taxonomy" id="311234"/>
    <lineage>
        <taxon>Bacteria</taxon>
        <taxon>Bacillati</taxon>
        <taxon>Actinomycetota</taxon>
        <taxon>Actinomycetes</taxon>
        <taxon>Micrococcales</taxon>
        <taxon>Cellulomonadaceae</taxon>
        <taxon>Cellulomonas</taxon>
    </lineage>
</organism>
<dbReference type="EMBL" id="BJWH01000007">
    <property type="protein sequence ID" value="GEL98130.1"/>
    <property type="molecule type" value="Genomic_DNA"/>
</dbReference>
<dbReference type="PROSITE" id="PS51674">
    <property type="entry name" value="4FE4S_WBL"/>
    <property type="match status" value="1"/>
</dbReference>
<gene>
    <name evidence="2" type="ORF">CTE05_16770</name>
</gene>
<evidence type="ECO:0000259" key="1">
    <source>
        <dbReference type="PROSITE" id="PS51674"/>
    </source>
</evidence>
<comment type="caution">
    <text evidence="2">The sequence shown here is derived from an EMBL/GenBank/DDBJ whole genome shotgun (WGS) entry which is preliminary data.</text>
</comment>
<keyword evidence="3" id="KW-1185">Reference proteome</keyword>
<evidence type="ECO:0000313" key="2">
    <source>
        <dbReference type="EMBL" id="GEL98130.1"/>
    </source>
</evidence>
<evidence type="ECO:0000313" key="3">
    <source>
        <dbReference type="Proteomes" id="UP000321049"/>
    </source>
</evidence>
<reference evidence="2 3" key="1">
    <citation type="submission" date="2019-07" db="EMBL/GenBank/DDBJ databases">
        <title>Whole genome shotgun sequence of Cellulomonas terrae NBRC 100819.</title>
        <authorList>
            <person name="Hosoyama A."/>
            <person name="Uohara A."/>
            <person name="Ohji S."/>
            <person name="Ichikawa N."/>
        </authorList>
    </citation>
    <scope>NUCLEOTIDE SEQUENCE [LARGE SCALE GENOMIC DNA]</scope>
    <source>
        <strain evidence="2 3">NBRC 100819</strain>
    </source>
</reference>
<dbReference type="InterPro" id="IPR034768">
    <property type="entry name" value="4FE4S_WBL"/>
</dbReference>
<name>A0A511JJD6_9CELL</name>
<dbReference type="AlphaFoldDB" id="A0A511JJD6"/>
<proteinExistence type="predicted"/>
<protein>
    <recommendedName>
        <fullName evidence="1">4Fe-4S Wbl-type domain-containing protein</fullName>
    </recommendedName>
</protein>
<sequence length="99" mass="10788">MSERNRDAVASGMAITLPDGACKELTVEWARWEATRHVPTPQPERQAAVDAAAGVCETCRVIDECRELAEVSRYTGLAAGLPYRNGRPGSRSTSGGRWR</sequence>
<accession>A0A511JJD6</accession>
<feature type="domain" description="4Fe-4S Wbl-type" evidence="1">
    <location>
        <begin position="21"/>
        <end position="88"/>
    </location>
</feature>
<dbReference type="Proteomes" id="UP000321049">
    <property type="component" value="Unassembled WGS sequence"/>
</dbReference>